<gene>
    <name evidence="1" type="ORF">SAMN06264365_104266</name>
</gene>
<protein>
    <submittedName>
        <fullName evidence="1">Uncharacterized protein</fullName>
    </submittedName>
</protein>
<dbReference type="InterPro" id="IPR029063">
    <property type="entry name" value="SAM-dependent_MTases_sf"/>
</dbReference>
<evidence type="ECO:0000313" key="1">
    <source>
        <dbReference type="EMBL" id="SNR66212.1"/>
    </source>
</evidence>
<accession>A0A238Y5G1</accession>
<dbReference type="Proteomes" id="UP000198415">
    <property type="component" value="Unassembled WGS sequence"/>
</dbReference>
<sequence>MPDLRRLPPGQTAVPFAVSERHTGFDTLDVVTQQGTSHHYSRSPDGRVRYNYSNFRFLWPSECDLMGRLAGLILRQRTADWKGSPFTAESTDHVSIWRK</sequence>
<proteinExistence type="predicted"/>
<dbReference type="AlphaFoldDB" id="A0A238Y5G1"/>
<keyword evidence="2" id="KW-1185">Reference proteome</keyword>
<organism evidence="1 2">
    <name type="scientific">Actinoplanes regularis</name>
    <dbReference type="NCBI Taxonomy" id="52697"/>
    <lineage>
        <taxon>Bacteria</taxon>
        <taxon>Bacillati</taxon>
        <taxon>Actinomycetota</taxon>
        <taxon>Actinomycetes</taxon>
        <taxon>Micromonosporales</taxon>
        <taxon>Micromonosporaceae</taxon>
        <taxon>Actinoplanes</taxon>
    </lineage>
</organism>
<dbReference type="Gene3D" id="3.40.50.150">
    <property type="entry name" value="Vaccinia Virus protein VP39"/>
    <property type="match status" value="1"/>
</dbReference>
<reference evidence="1 2" key="1">
    <citation type="submission" date="2017-06" db="EMBL/GenBank/DDBJ databases">
        <authorList>
            <person name="Kim H.J."/>
            <person name="Triplett B.A."/>
        </authorList>
    </citation>
    <scope>NUCLEOTIDE SEQUENCE [LARGE SCALE GENOMIC DNA]</scope>
    <source>
        <strain evidence="1 2">DSM 43151</strain>
    </source>
</reference>
<dbReference type="RefSeq" id="WP_179277081.1">
    <property type="nucleotide sequence ID" value="NZ_BOMU01000038.1"/>
</dbReference>
<dbReference type="EMBL" id="FZNR01000004">
    <property type="protein sequence ID" value="SNR66212.1"/>
    <property type="molecule type" value="Genomic_DNA"/>
</dbReference>
<evidence type="ECO:0000313" key="2">
    <source>
        <dbReference type="Proteomes" id="UP000198415"/>
    </source>
</evidence>
<name>A0A238Y5G1_9ACTN</name>